<proteinExistence type="inferred from homology"/>
<dbReference type="FunFam" id="1.10.3720.10:FF:000003">
    <property type="entry name" value="Aliphatic sulfonate ABC transporter permease"/>
    <property type="match status" value="1"/>
</dbReference>
<evidence type="ECO:0000256" key="7">
    <source>
        <dbReference type="RuleBase" id="RU363032"/>
    </source>
</evidence>
<comment type="similarity">
    <text evidence="7">Belongs to the binding-protein-dependent transport system permease family.</text>
</comment>
<feature type="region of interest" description="Disordered" evidence="8">
    <location>
        <begin position="1"/>
        <end position="29"/>
    </location>
</feature>
<sequence>MSVTTAPPVAAEKEPRAPAPGGEPPRRRWRWSPNQLRRWISPIALVAIWQIASGTGVLPPDKLAAPDVIVRSAWDLAVSGELGEHLVTSLSRVAIGLVIGVTIGLAAALLSGLSGWGNDLVDPPLQMLRTLPHLGLVPLFILWFGIGETPKIALIALGVVFPIYLNVHGAIRGVDPKLLEATSVLGFTRAQRIRHVVLPSALPNALIGLRQGLGIAWLSLIIGEQVNTESGIGFMINNAREFLRTDIIVVGLLIYAALGLITDALVRLLERRALRWRLNALR</sequence>
<dbReference type="GO" id="GO:0005886">
    <property type="term" value="C:plasma membrane"/>
    <property type="evidence" value="ECO:0007669"/>
    <property type="project" value="UniProtKB-SubCell"/>
</dbReference>
<dbReference type="SUPFAM" id="SSF161098">
    <property type="entry name" value="MetI-like"/>
    <property type="match status" value="1"/>
</dbReference>
<dbReference type="PROSITE" id="PS50928">
    <property type="entry name" value="ABC_TM1"/>
    <property type="match status" value="1"/>
</dbReference>
<evidence type="ECO:0000259" key="9">
    <source>
        <dbReference type="PROSITE" id="PS50928"/>
    </source>
</evidence>
<dbReference type="Gene3D" id="1.10.3720.10">
    <property type="entry name" value="MetI-like"/>
    <property type="match status" value="1"/>
</dbReference>
<dbReference type="EMBL" id="JNVU01000009">
    <property type="protein sequence ID" value="KEI45754.1"/>
    <property type="molecule type" value="Genomic_DNA"/>
</dbReference>
<keyword evidence="5 7" id="KW-1133">Transmembrane helix</keyword>
<protein>
    <submittedName>
        <fullName evidence="10">ABC transporter permease</fullName>
    </submittedName>
</protein>
<feature type="compositionally biased region" description="Low complexity" evidence="8">
    <location>
        <begin position="1"/>
        <end position="10"/>
    </location>
</feature>
<dbReference type="STRING" id="28042.GU90_02360"/>
<dbReference type="GO" id="GO:0042918">
    <property type="term" value="P:alkanesulfonate transmembrane transport"/>
    <property type="evidence" value="ECO:0007669"/>
    <property type="project" value="UniProtKB-ARBA"/>
</dbReference>
<accession>A0A073BDB4</accession>
<evidence type="ECO:0000256" key="6">
    <source>
        <dbReference type="ARBA" id="ARBA00023136"/>
    </source>
</evidence>
<keyword evidence="2 7" id="KW-0813">Transport</keyword>
<evidence type="ECO:0000313" key="11">
    <source>
        <dbReference type="Proteomes" id="UP000031419"/>
    </source>
</evidence>
<name>A0A073BDB4_9PSEU</name>
<comment type="caution">
    <text evidence="10">The sequence shown here is derived from an EMBL/GenBank/DDBJ whole genome shotgun (WGS) entry which is preliminary data.</text>
</comment>
<dbReference type="InterPro" id="IPR035906">
    <property type="entry name" value="MetI-like_sf"/>
</dbReference>
<dbReference type="InterPro" id="IPR000515">
    <property type="entry name" value="MetI-like"/>
</dbReference>
<reference evidence="10 11" key="1">
    <citation type="submission" date="2014-06" db="EMBL/GenBank/DDBJ databases">
        <title>Saccharopolyspora rectivirgula DSM-43113 Genome sequencing.</title>
        <authorList>
            <person name="Barrera C."/>
            <person name="Millon L."/>
            <person name="Rognon B."/>
            <person name="Zaugg C."/>
            <person name="Monod M."/>
        </authorList>
    </citation>
    <scope>NUCLEOTIDE SEQUENCE [LARGE SCALE GENOMIC DNA]</scope>
    <source>
        <strain evidence="10 11">DSM 43113</strain>
    </source>
</reference>
<evidence type="ECO:0000256" key="2">
    <source>
        <dbReference type="ARBA" id="ARBA00022448"/>
    </source>
</evidence>
<keyword evidence="3" id="KW-1003">Cell membrane</keyword>
<gene>
    <name evidence="10" type="ORF">GU90_02360</name>
</gene>
<feature type="transmembrane region" description="Helical" evidence="7">
    <location>
        <begin position="152"/>
        <end position="171"/>
    </location>
</feature>
<dbReference type="Pfam" id="PF00528">
    <property type="entry name" value="BPD_transp_1"/>
    <property type="match status" value="1"/>
</dbReference>
<evidence type="ECO:0000256" key="4">
    <source>
        <dbReference type="ARBA" id="ARBA00022692"/>
    </source>
</evidence>
<dbReference type="CDD" id="cd06261">
    <property type="entry name" value="TM_PBP2"/>
    <property type="match status" value="1"/>
</dbReference>
<evidence type="ECO:0000256" key="8">
    <source>
        <dbReference type="SAM" id="MobiDB-lite"/>
    </source>
</evidence>
<keyword evidence="11" id="KW-1185">Reference proteome</keyword>
<feature type="transmembrane region" description="Helical" evidence="7">
    <location>
        <begin position="242"/>
        <end position="266"/>
    </location>
</feature>
<dbReference type="AlphaFoldDB" id="A0A073BDB4"/>
<feature type="transmembrane region" description="Helical" evidence="7">
    <location>
        <begin position="128"/>
        <end position="146"/>
    </location>
</feature>
<organism evidence="10 11">
    <name type="scientific">Saccharopolyspora rectivirgula</name>
    <dbReference type="NCBI Taxonomy" id="28042"/>
    <lineage>
        <taxon>Bacteria</taxon>
        <taxon>Bacillati</taxon>
        <taxon>Actinomycetota</taxon>
        <taxon>Actinomycetes</taxon>
        <taxon>Pseudonocardiales</taxon>
        <taxon>Pseudonocardiaceae</taxon>
        <taxon>Saccharopolyspora</taxon>
    </lineage>
</organism>
<feature type="transmembrane region" description="Helical" evidence="7">
    <location>
        <begin position="93"/>
        <end position="116"/>
    </location>
</feature>
<dbReference type="eggNOG" id="COG0600">
    <property type="taxonomic scope" value="Bacteria"/>
</dbReference>
<evidence type="ECO:0000256" key="5">
    <source>
        <dbReference type="ARBA" id="ARBA00022989"/>
    </source>
</evidence>
<evidence type="ECO:0000256" key="3">
    <source>
        <dbReference type="ARBA" id="ARBA00022475"/>
    </source>
</evidence>
<dbReference type="PANTHER" id="PTHR30151:SF38">
    <property type="entry name" value="ALIPHATIC SULFONATES TRANSPORT PERMEASE PROTEIN SSUC-RELATED"/>
    <property type="match status" value="1"/>
</dbReference>
<comment type="subcellular location">
    <subcellularLocation>
        <location evidence="1 7">Cell membrane</location>
        <topology evidence="1 7">Multi-pass membrane protein</topology>
    </subcellularLocation>
</comment>
<evidence type="ECO:0000313" key="10">
    <source>
        <dbReference type="EMBL" id="KEI45754.1"/>
    </source>
</evidence>
<dbReference type="Proteomes" id="UP000031419">
    <property type="component" value="Unassembled WGS sequence"/>
</dbReference>
<dbReference type="RefSeq" id="WP_029721781.1">
    <property type="nucleotide sequence ID" value="NZ_JNVU01000009.1"/>
</dbReference>
<keyword evidence="4 7" id="KW-0812">Transmembrane</keyword>
<evidence type="ECO:0000256" key="1">
    <source>
        <dbReference type="ARBA" id="ARBA00004651"/>
    </source>
</evidence>
<dbReference type="PANTHER" id="PTHR30151">
    <property type="entry name" value="ALKANE SULFONATE ABC TRANSPORTER-RELATED, MEMBRANE SUBUNIT"/>
    <property type="match status" value="1"/>
</dbReference>
<keyword evidence="6 7" id="KW-0472">Membrane</keyword>
<feature type="domain" description="ABC transmembrane type-1" evidence="9">
    <location>
        <begin position="86"/>
        <end position="266"/>
    </location>
</feature>
<dbReference type="OrthoDB" id="9796361at2"/>